<dbReference type="PRINTS" id="PR00990">
    <property type="entry name" value="RIBOKINASE"/>
</dbReference>
<dbReference type="RefSeq" id="WP_151903652.1">
    <property type="nucleotide sequence ID" value="NZ_CP045032.1"/>
</dbReference>
<keyword evidence="4 9" id="KW-0418">Kinase</keyword>
<evidence type="ECO:0000256" key="7">
    <source>
        <dbReference type="ARBA" id="ARBA00022958"/>
    </source>
</evidence>
<evidence type="ECO:0000256" key="5">
    <source>
        <dbReference type="ARBA" id="ARBA00022840"/>
    </source>
</evidence>
<feature type="binding site" evidence="9">
    <location>
        <position position="315"/>
    </location>
    <ligand>
        <name>K(+)</name>
        <dbReference type="ChEBI" id="CHEBI:29103"/>
    </ligand>
</feature>
<keyword evidence="9" id="KW-0963">Cytoplasm</keyword>
<feature type="binding site" evidence="9">
    <location>
        <position position="213"/>
    </location>
    <ligand>
        <name>ATP</name>
        <dbReference type="ChEBI" id="CHEBI:30616"/>
    </ligand>
</feature>
<dbReference type="SUPFAM" id="SSF53613">
    <property type="entry name" value="Ribokinase-like"/>
    <property type="match status" value="1"/>
</dbReference>
<dbReference type="EMBL" id="CP045032">
    <property type="protein sequence ID" value="QFQ03413.1"/>
    <property type="molecule type" value="Genomic_DNA"/>
</dbReference>
<dbReference type="Gene3D" id="3.40.1190.20">
    <property type="match status" value="1"/>
</dbReference>
<dbReference type="OrthoDB" id="9775849at2"/>
<feature type="binding site" evidence="9">
    <location>
        <begin position="246"/>
        <end position="251"/>
    </location>
    <ligand>
        <name>ATP</name>
        <dbReference type="ChEBI" id="CHEBI:30616"/>
    </ligand>
</feature>
<evidence type="ECO:0000256" key="3">
    <source>
        <dbReference type="ARBA" id="ARBA00022741"/>
    </source>
</evidence>
<evidence type="ECO:0000256" key="1">
    <source>
        <dbReference type="ARBA" id="ARBA00022679"/>
    </source>
</evidence>
<dbReference type="GO" id="GO:0019303">
    <property type="term" value="P:D-ribose catabolic process"/>
    <property type="evidence" value="ECO:0007669"/>
    <property type="project" value="UniProtKB-UniRule"/>
</dbReference>
<dbReference type="PANTHER" id="PTHR10584:SF166">
    <property type="entry name" value="RIBOKINASE"/>
    <property type="match status" value="1"/>
</dbReference>
<feature type="binding site" evidence="9">
    <location>
        <position position="313"/>
    </location>
    <ligand>
        <name>K(+)</name>
        <dbReference type="ChEBI" id="CHEBI:29103"/>
    </ligand>
</feature>
<feature type="binding site" evidence="9">
    <location>
        <position position="310"/>
    </location>
    <ligand>
        <name>K(+)</name>
        <dbReference type="ChEBI" id="CHEBI:29103"/>
    </ligand>
</feature>
<sequence>MSESPSTQPIVVVCGSTNVDTFTTVSEFPAPGETVIGKRGIQSLGGKGANQAAASAHLGNPRGVRTVLLSAVGLEGEDPLSELAIGELKHHGVDVRHVARVTEPTGQAFIMNDATGENIIVVMSGANETVNPLDYVELLRGDVAAADSEGQSECAPVGEVKVLLAQGELTPEHSAMLPELAAAVPDARFVLNLAPVTTTDSALMAAADPLMVNEIEAADVLGLPRDTPQEELFAELGKVAKSAVVTLGSQGAAIIAPGEQVQIVPSPPSPEVVDTTGAGDAFAGTFAAALAAGETMVRAAQLGACSGSLATRKNGAAASYATEAEIRALAEEFFD</sequence>
<evidence type="ECO:0000259" key="10">
    <source>
        <dbReference type="Pfam" id="PF00294"/>
    </source>
</evidence>
<feature type="active site" description="Proton acceptor" evidence="9">
    <location>
        <position position="280"/>
    </location>
</feature>
<feature type="binding site" evidence="9">
    <location>
        <position position="274"/>
    </location>
    <ligand>
        <name>K(+)</name>
        <dbReference type="ChEBI" id="CHEBI:29103"/>
    </ligand>
</feature>
<dbReference type="HAMAP" id="MF_01987">
    <property type="entry name" value="Ribokinase"/>
    <property type="match status" value="1"/>
</dbReference>
<organism evidence="11 12">
    <name type="scientific">Corynebacterium urogenitale</name>
    <dbReference type="NCBI Taxonomy" id="2487892"/>
    <lineage>
        <taxon>Bacteria</taxon>
        <taxon>Bacillati</taxon>
        <taxon>Actinomycetota</taxon>
        <taxon>Actinomycetes</taxon>
        <taxon>Mycobacteriales</taxon>
        <taxon>Corynebacteriaceae</taxon>
        <taxon>Corynebacterium</taxon>
    </lineage>
</organism>
<evidence type="ECO:0000256" key="6">
    <source>
        <dbReference type="ARBA" id="ARBA00022842"/>
    </source>
</evidence>
<dbReference type="GO" id="GO:0005524">
    <property type="term" value="F:ATP binding"/>
    <property type="evidence" value="ECO:0007669"/>
    <property type="project" value="UniProtKB-UniRule"/>
</dbReference>
<keyword evidence="2 9" id="KW-0479">Metal-binding</keyword>
<protein>
    <recommendedName>
        <fullName evidence="9">Ribokinase</fullName>
        <shortName evidence="9">RK</shortName>
        <ecNumber evidence="9">2.7.1.15</ecNumber>
    </recommendedName>
</protein>
<dbReference type="InterPro" id="IPR029056">
    <property type="entry name" value="Ribokinase-like"/>
</dbReference>
<proteinExistence type="inferred from homology"/>
<feature type="binding site" evidence="9">
    <location>
        <begin position="18"/>
        <end position="20"/>
    </location>
    <ligand>
        <name>substrate</name>
    </ligand>
</feature>
<dbReference type="GO" id="GO:0004747">
    <property type="term" value="F:ribokinase activity"/>
    <property type="evidence" value="ECO:0007669"/>
    <property type="project" value="UniProtKB-UniRule"/>
</dbReference>
<name>A0A5J6ZCC9_9CORY</name>
<dbReference type="Proteomes" id="UP000326711">
    <property type="component" value="Chromosome"/>
</dbReference>
<feature type="binding site" evidence="9">
    <location>
        <position position="280"/>
    </location>
    <ligand>
        <name>substrate</name>
    </ligand>
</feature>
<dbReference type="InterPro" id="IPR011877">
    <property type="entry name" value="Ribokinase"/>
</dbReference>
<keyword evidence="8 9" id="KW-0119">Carbohydrate metabolism</keyword>
<comment type="caution">
    <text evidence="9">Lacks conserved residue(s) required for the propagation of feature annotation.</text>
</comment>
<reference evidence="12" key="1">
    <citation type="submission" date="2019-10" db="EMBL/GenBank/DDBJ databases">
        <title>Complete genome sequence of Corynebacterium urogenitalis DSM 108747, isolated from the genital tract of a cow.</title>
        <authorList>
            <person name="Ruckert C."/>
            <person name="Ballas P."/>
            <person name="Wagener K."/>
            <person name="Drillich M."/>
            <person name="Kaempfer P."/>
            <person name="Busse H.-J."/>
            <person name="Ehling-Schulz M."/>
        </authorList>
    </citation>
    <scope>NUCLEOTIDE SEQUENCE [LARGE SCALE GENOMIC DNA]</scope>
    <source>
        <strain evidence="12">LMM 1652</strain>
    </source>
</reference>
<dbReference type="KEGG" id="cuo:CUROG_10405"/>
<dbReference type="GO" id="GO:0005829">
    <property type="term" value="C:cytosol"/>
    <property type="evidence" value="ECO:0007669"/>
    <property type="project" value="TreeGrafter"/>
</dbReference>
<dbReference type="UniPathway" id="UPA00916">
    <property type="reaction ID" value="UER00889"/>
</dbReference>
<comment type="cofactor">
    <cofactor evidence="9">
        <name>Mg(2+)</name>
        <dbReference type="ChEBI" id="CHEBI:18420"/>
    </cofactor>
    <text evidence="9">Requires a divalent cation, most likely magnesium in vivo, as an electrophilic catalyst to aid phosphoryl group transfer. It is the chelate of the metal and the nucleotide that is the actual substrate.</text>
</comment>
<comment type="activity regulation">
    <text evidence="9">Activated by a monovalent cation that binds near, but not in, the active site. The most likely occupant of the site in vivo is potassium. Ion binding induces a conformational change that may alter substrate affinity.</text>
</comment>
<keyword evidence="7 9" id="KW-0630">Potassium</keyword>
<dbReference type="InterPro" id="IPR011611">
    <property type="entry name" value="PfkB_dom"/>
</dbReference>
<accession>A0A5J6ZCC9</accession>
<keyword evidence="12" id="KW-1185">Reference proteome</keyword>
<comment type="similarity">
    <text evidence="9">Belongs to the carbohydrate kinase PfkB family. Ribokinase subfamily.</text>
</comment>
<feature type="binding site" evidence="9">
    <location>
        <begin position="46"/>
        <end position="50"/>
    </location>
    <ligand>
        <name>substrate</name>
    </ligand>
</feature>
<evidence type="ECO:0000256" key="9">
    <source>
        <dbReference type="HAMAP-Rule" id="MF_01987"/>
    </source>
</evidence>
<comment type="catalytic activity">
    <reaction evidence="9">
        <text>D-ribose + ATP = D-ribose 5-phosphate + ADP + H(+)</text>
        <dbReference type="Rhea" id="RHEA:13697"/>
        <dbReference type="ChEBI" id="CHEBI:15378"/>
        <dbReference type="ChEBI" id="CHEBI:30616"/>
        <dbReference type="ChEBI" id="CHEBI:47013"/>
        <dbReference type="ChEBI" id="CHEBI:78346"/>
        <dbReference type="ChEBI" id="CHEBI:456216"/>
        <dbReference type="EC" id="2.7.1.15"/>
    </reaction>
</comment>
<feature type="binding site" evidence="9">
    <location>
        <begin position="279"/>
        <end position="280"/>
    </location>
    <ligand>
        <name>ATP</name>
        <dbReference type="ChEBI" id="CHEBI:30616"/>
    </ligand>
</feature>
<comment type="subcellular location">
    <subcellularLocation>
        <location evidence="9">Cytoplasm</location>
    </subcellularLocation>
</comment>
<evidence type="ECO:0000256" key="2">
    <source>
        <dbReference type="ARBA" id="ARBA00022723"/>
    </source>
</evidence>
<keyword evidence="3 9" id="KW-0547">Nucleotide-binding</keyword>
<dbReference type="GO" id="GO:0046872">
    <property type="term" value="F:metal ion binding"/>
    <property type="evidence" value="ECO:0007669"/>
    <property type="project" value="UniProtKB-KW"/>
</dbReference>
<evidence type="ECO:0000256" key="8">
    <source>
        <dbReference type="ARBA" id="ARBA00023277"/>
    </source>
</evidence>
<dbReference type="InterPro" id="IPR002139">
    <property type="entry name" value="Ribo/fructo_kinase"/>
</dbReference>
<comment type="pathway">
    <text evidence="9">Carbohydrate metabolism; D-ribose degradation; D-ribose 5-phosphate from beta-D-ribopyranose: step 2/2.</text>
</comment>
<comment type="function">
    <text evidence="9">Catalyzes the phosphorylation of ribose at O-5 in a reaction requiring ATP and magnesium. The resulting D-ribose-5-phosphate can then be used either for sythesis of nucleotides, histidine, and tryptophan, or as a component of the pentose phosphate pathway.</text>
</comment>
<feature type="binding site" evidence="9">
    <location>
        <position position="276"/>
    </location>
    <ligand>
        <name>K(+)</name>
        <dbReference type="ChEBI" id="CHEBI:29103"/>
    </ligand>
</feature>
<gene>
    <name evidence="9 11" type="primary">rbsK</name>
    <name evidence="11" type="ORF">CUROG_10405</name>
</gene>
<evidence type="ECO:0000256" key="4">
    <source>
        <dbReference type="ARBA" id="ARBA00022777"/>
    </source>
</evidence>
<dbReference type="EC" id="2.7.1.15" evidence="9"/>
<keyword evidence="6 9" id="KW-0460">Magnesium</keyword>
<feature type="domain" description="Carbohydrate kinase PfkB" evidence="10">
    <location>
        <begin position="11"/>
        <end position="320"/>
    </location>
</feature>
<dbReference type="PANTHER" id="PTHR10584">
    <property type="entry name" value="SUGAR KINASE"/>
    <property type="match status" value="1"/>
</dbReference>
<keyword evidence="1 9" id="KW-0808">Transferase</keyword>
<evidence type="ECO:0000313" key="12">
    <source>
        <dbReference type="Proteomes" id="UP000326711"/>
    </source>
</evidence>
<evidence type="ECO:0000313" key="11">
    <source>
        <dbReference type="EMBL" id="QFQ03413.1"/>
    </source>
</evidence>
<feature type="binding site" evidence="9">
    <location>
        <position position="168"/>
    </location>
    <ligand>
        <name>substrate</name>
    </ligand>
</feature>
<keyword evidence="5 9" id="KW-0067">ATP-binding</keyword>
<comment type="subunit">
    <text evidence="9">Homodimer.</text>
</comment>
<dbReference type="Pfam" id="PF00294">
    <property type="entry name" value="PfkB"/>
    <property type="match status" value="1"/>
</dbReference>
<feature type="binding site" evidence="9">
    <location>
        <position position="319"/>
    </location>
    <ligand>
        <name>K(+)</name>
        <dbReference type="ChEBI" id="CHEBI:29103"/>
    </ligand>
</feature>
<dbReference type="AlphaFoldDB" id="A0A5J6ZCC9"/>